<dbReference type="PROSITE" id="PS51257">
    <property type="entry name" value="PROKAR_LIPOPROTEIN"/>
    <property type="match status" value="1"/>
</dbReference>
<evidence type="ECO:0000256" key="1">
    <source>
        <dbReference type="SAM" id="SignalP"/>
    </source>
</evidence>
<feature type="chain" id="PRO_5044246677" evidence="1">
    <location>
        <begin position="22"/>
        <end position="173"/>
    </location>
</feature>
<dbReference type="InterPro" id="IPR036028">
    <property type="entry name" value="SH3-like_dom_sf"/>
</dbReference>
<reference evidence="2" key="1">
    <citation type="submission" date="2024-06" db="EMBL/GenBank/DDBJ databases">
        <title>Caulobacter inopinatus, sp. nov.</title>
        <authorList>
            <person name="Donachie S.P."/>
        </authorList>
    </citation>
    <scope>NUCLEOTIDE SEQUENCE</scope>
    <source>
        <strain evidence="2">73W</strain>
    </source>
</reference>
<accession>A0AB39KNH3</accession>
<dbReference type="SUPFAM" id="SSF50044">
    <property type="entry name" value="SH3-domain"/>
    <property type="match status" value="1"/>
</dbReference>
<organism evidence="2">
    <name type="scientific">Caulobacter sp. 73W</name>
    <dbReference type="NCBI Taxonomy" id="3161137"/>
    <lineage>
        <taxon>Bacteria</taxon>
        <taxon>Pseudomonadati</taxon>
        <taxon>Pseudomonadota</taxon>
        <taxon>Alphaproteobacteria</taxon>
        <taxon>Caulobacterales</taxon>
        <taxon>Caulobacteraceae</taxon>
        <taxon>Caulobacter</taxon>
    </lineage>
</organism>
<dbReference type="Pfam" id="PF06347">
    <property type="entry name" value="SH3_4"/>
    <property type="match status" value="2"/>
</dbReference>
<feature type="signal peptide" evidence="1">
    <location>
        <begin position="1"/>
        <end position="21"/>
    </location>
</feature>
<gene>
    <name evidence="2" type="ORF">ABOZ73_09815</name>
</gene>
<sequence length="173" mass="18967">MTQRKAAAAVLSLFAPLLLSACEKEAEVAKGRIGPSGLPVPRYVALKFDEVNARAGPGEDHKVLWVYRTTGLPVQVVAETRDWRRVCDPEGGLAWIKGRVTDGRRTVMRVADKPLAMRAQPKLEAKTDAYLSGQAIAALDRCEGGWCRVKAGGRKGWVPENELWGTDPKTQCR</sequence>
<protein>
    <submittedName>
        <fullName evidence="2">SH3 domain-containing protein</fullName>
    </submittedName>
</protein>
<proteinExistence type="predicted"/>
<evidence type="ECO:0000313" key="2">
    <source>
        <dbReference type="EMBL" id="XDO95127.1"/>
    </source>
</evidence>
<name>A0AB39KNH3_9CAUL</name>
<dbReference type="InterPro" id="IPR010466">
    <property type="entry name" value="DUF1058"/>
</dbReference>
<dbReference type="EMBL" id="CP158375">
    <property type="protein sequence ID" value="XDO95127.1"/>
    <property type="molecule type" value="Genomic_DNA"/>
</dbReference>
<keyword evidence="1" id="KW-0732">Signal</keyword>
<dbReference type="AlphaFoldDB" id="A0AB39KNH3"/>
<dbReference type="CDD" id="cd00174">
    <property type="entry name" value="SH3"/>
    <property type="match status" value="1"/>
</dbReference>
<dbReference type="RefSeq" id="WP_369057980.1">
    <property type="nucleotide sequence ID" value="NZ_CP158375.1"/>
</dbReference>